<dbReference type="HOGENOM" id="CLU_3040769_0_0_10"/>
<evidence type="ECO:0000256" key="1">
    <source>
        <dbReference type="SAM" id="MobiDB-lite"/>
    </source>
</evidence>
<feature type="compositionally biased region" description="Basic and acidic residues" evidence="1">
    <location>
        <begin position="44"/>
        <end position="54"/>
    </location>
</feature>
<dbReference type="Proteomes" id="UP000006044">
    <property type="component" value="Unassembled WGS sequence"/>
</dbReference>
<comment type="caution">
    <text evidence="5">The sequence shown here is derived from an EMBL/GenBank/DDBJ whole genome shotgun (WGS) entry which is preliminary data.</text>
</comment>
<dbReference type="EMBL" id="ADLE01000015">
    <property type="protein sequence ID" value="EJZ62708.1"/>
    <property type="molecule type" value="Genomic_DNA"/>
</dbReference>
<name>K0XPN6_9BACT</name>
<evidence type="ECO:0000313" key="2">
    <source>
        <dbReference type="EMBL" id="EJZ62189.1"/>
    </source>
</evidence>
<dbReference type="EMBL" id="ADLE01000001">
    <property type="protein sequence ID" value="EJZ65835.1"/>
    <property type="molecule type" value="Genomic_DNA"/>
</dbReference>
<sequence length="54" mass="5958">MEIVARDGDSPVRENRQKPSGHLSNPGHEKSGANQRGPSRKAKYSRETDSEPVL</sequence>
<evidence type="ECO:0000313" key="6">
    <source>
        <dbReference type="Proteomes" id="UP000006044"/>
    </source>
</evidence>
<keyword evidence="6" id="KW-1185">Reference proteome</keyword>
<accession>K0XPN6</accession>
<dbReference type="EMBL" id="ADLE01000017">
    <property type="protein sequence ID" value="EJZ62328.1"/>
    <property type="molecule type" value="Genomic_DNA"/>
</dbReference>
<dbReference type="EMBL" id="ADLE01000018">
    <property type="protein sequence ID" value="EJZ62189.1"/>
    <property type="molecule type" value="Genomic_DNA"/>
</dbReference>
<dbReference type="AlphaFoldDB" id="K0XPN6"/>
<dbReference type="STRING" id="742726.HMPREF9448_00001"/>
<proteinExistence type="predicted"/>
<protein>
    <submittedName>
        <fullName evidence="5">Uncharacterized protein</fullName>
    </submittedName>
</protein>
<evidence type="ECO:0000313" key="4">
    <source>
        <dbReference type="EMBL" id="EJZ62708.1"/>
    </source>
</evidence>
<feature type="compositionally biased region" description="Basic and acidic residues" evidence="1">
    <location>
        <begin position="1"/>
        <end position="17"/>
    </location>
</feature>
<gene>
    <name evidence="5" type="ORF">HMPREF9448_00001</name>
    <name evidence="4" type="ORF">HMPREF9448_02056</name>
    <name evidence="3" type="ORF">HMPREF9448_02444</name>
    <name evidence="2" type="ORF">HMPREF9448_02875</name>
</gene>
<evidence type="ECO:0000313" key="3">
    <source>
        <dbReference type="EMBL" id="EJZ62328.1"/>
    </source>
</evidence>
<reference evidence="5 6" key="1">
    <citation type="submission" date="2012-08" db="EMBL/GenBank/DDBJ databases">
        <title>The Genome Sequence of Barnesiella intestinihominis YIT 11860.</title>
        <authorList>
            <consortium name="The Broad Institute Genome Sequencing Platform"/>
            <person name="Earl A."/>
            <person name="Ward D."/>
            <person name="Feldgarden M."/>
            <person name="Gevers D."/>
            <person name="Morotomi M."/>
            <person name="Walker B."/>
            <person name="Young S.K."/>
            <person name="Zeng Q."/>
            <person name="Gargeya S."/>
            <person name="Fitzgerald M."/>
            <person name="Haas B."/>
            <person name="Abouelleil A."/>
            <person name="Alvarado L."/>
            <person name="Arachchi H.M."/>
            <person name="Berlin A.M."/>
            <person name="Chapman S.B."/>
            <person name="Goldberg J."/>
            <person name="Griggs A."/>
            <person name="Gujja S."/>
            <person name="Hansen M."/>
            <person name="Howarth C."/>
            <person name="Imamovic A."/>
            <person name="Larimer J."/>
            <person name="McCowen C."/>
            <person name="Montmayeur A."/>
            <person name="Murphy C."/>
            <person name="Neiman D."/>
            <person name="Pearson M."/>
            <person name="Priest M."/>
            <person name="Roberts A."/>
            <person name="Saif S."/>
            <person name="Shea T."/>
            <person name="Sisk P."/>
            <person name="Sykes S."/>
            <person name="Wortman J."/>
            <person name="Nusbaum C."/>
            <person name="Birren B."/>
        </authorList>
    </citation>
    <scope>NUCLEOTIDE SEQUENCE [LARGE SCALE GENOMIC DNA]</scope>
    <source>
        <strain evidence="5 6">YIT 11860</strain>
    </source>
</reference>
<evidence type="ECO:0000313" key="5">
    <source>
        <dbReference type="EMBL" id="EJZ65835.1"/>
    </source>
</evidence>
<feature type="region of interest" description="Disordered" evidence="1">
    <location>
        <begin position="1"/>
        <end position="54"/>
    </location>
</feature>
<organism evidence="5 6">
    <name type="scientific">Barnesiella intestinihominis YIT 11860</name>
    <dbReference type="NCBI Taxonomy" id="742726"/>
    <lineage>
        <taxon>Bacteria</taxon>
        <taxon>Pseudomonadati</taxon>
        <taxon>Bacteroidota</taxon>
        <taxon>Bacteroidia</taxon>
        <taxon>Bacteroidales</taxon>
        <taxon>Barnesiellaceae</taxon>
        <taxon>Barnesiella</taxon>
    </lineage>
</organism>